<dbReference type="AlphaFoldDB" id="A0A917ARZ1"/>
<dbReference type="Proteomes" id="UP000633136">
    <property type="component" value="Unassembled WGS sequence"/>
</dbReference>
<accession>A0A917ARZ1</accession>
<dbReference type="EMBL" id="BMIS01000006">
    <property type="protein sequence ID" value="GGE69378.1"/>
    <property type="molecule type" value="Genomic_DNA"/>
</dbReference>
<dbReference type="RefSeq" id="WP_188684463.1">
    <property type="nucleotide sequence ID" value="NZ_BMIS01000006.1"/>
</dbReference>
<organism evidence="1 2">
    <name type="scientific">Nesterenkonia cremea</name>
    <dbReference type="NCBI Taxonomy" id="1882340"/>
    <lineage>
        <taxon>Bacteria</taxon>
        <taxon>Bacillati</taxon>
        <taxon>Actinomycetota</taxon>
        <taxon>Actinomycetes</taxon>
        <taxon>Micrococcales</taxon>
        <taxon>Micrococcaceae</taxon>
        <taxon>Nesterenkonia</taxon>
    </lineage>
</organism>
<sequence>MERLRQYALDGWQAFLDQLADADRSADLSTRYDELQEQYGPLTAERQ</sequence>
<comment type="caution">
    <text evidence="1">The sequence shown here is derived from an EMBL/GenBank/DDBJ whole genome shotgun (WGS) entry which is preliminary data.</text>
</comment>
<evidence type="ECO:0000313" key="1">
    <source>
        <dbReference type="EMBL" id="GGE69378.1"/>
    </source>
</evidence>
<name>A0A917ARZ1_9MICC</name>
<reference evidence="1" key="1">
    <citation type="journal article" date="2014" name="Int. J. Syst. Evol. Microbiol.">
        <title>Complete genome sequence of Corynebacterium casei LMG S-19264T (=DSM 44701T), isolated from a smear-ripened cheese.</title>
        <authorList>
            <consortium name="US DOE Joint Genome Institute (JGI-PGF)"/>
            <person name="Walter F."/>
            <person name="Albersmeier A."/>
            <person name="Kalinowski J."/>
            <person name="Ruckert C."/>
        </authorList>
    </citation>
    <scope>NUCLEOTIDE SEQUENCE</scope>
    <source>
        <strain evidence="1">CGMCC 1.15388</strain>
    </source>
</reference>
<keyword evidence="2" id="KW-1185">Reference proteome</keyword>
<protein>
    <submittedName>
        <fullName evidence="1">Uncharacterized protein</fullName>
    </submittedName>
</protein>
<proteinExistence type="predicted"/>
<gene>
    <name evidence="1" type="ORF">GCM10011401_15910</name>
</gene>
<reference evidence="1" key="2">
    <citation type="submission" date="2020-09" db="EMBL/GenBank/DDBJ databases">
        <authorList>
            <person name="Sun Q."/>
            <person name="Zhou Y."/>
        </authorList>
    </citation>
    <scope>NUCLEOTIDE SEQUENCE</scope>
    <source>
        <strain evidence="1">CGMCC 1.15388</strain>
    </source>
</reference>
<evidence type="ECO:0000313" key="2">
    <source>
        <dbReference type="Proteomes" id="UP000633136"/>
    </source>
</evidence>